<proteinExistence type="predicted"/>
<evidence type="ECO:0000256" key="1">
    <source>
        <dbReference type="SAM" id="Phobius"/>
    </source>
</evidence>
<dbReference type="PROSITE" id="PS00409">
    <property type="entry name" value="PROKAR_NTER_METHYL"/>
    <property type="match status" value="1"/>
</dbReference>
<evidence type="ECO:0008006" key="4">
    <source>
        <dbReference type="Google" id="ProtNLM"/>
    </source>
</evidence>
<dbReference type="NCBIfam" id="TIGR02532">
    <property type="entry name" value="IV_pilin_GFxxxE"/>
    <property type="match status" value="1"/>
</dbReference>
<accession>A0A0G0HDB1</accession>
<comment type="caution">
    <text evidence="2">The sequence shown here is derived from an EMBL/GenBank/DDBJ whole genome shotgun (WGS) entry which is preliminary data.</text>
</comment>
<protein>
    <recommendedName>
        <fullName evidence="4">Prepilin-type N-terminal cleavage/methylation domain-containing protein</fullName>
    </recommendedName>
</protein>
<sequence>MNFDKRENSKKGFTLIEAVVAISIFALLITGIMDLYLWSMHGRDVVWEQLKTQSEGRKVVQDFINEIRRATGSSIGANPIEVAESHQVIFYSNIDLDSWRERVRYFLDSKTLKKGVTKPTGTPLIYDLANEVITEVAHDVANGTTTVFYYYDQDYTGSVSSTPLSFPVDITKIRVAGISLMLEEKPNVSPAPFYIEAKTEIRNLKSN</sequence>
<organism evidence="2 3">
    <name type="scientific">Candidatus Magasanikbacteria bacterium GW2011_GWA2_37_8</name>
    <dbReference type="NCBI Taxonomy" id="1619036"/>
    <lineage>
        <taxon>Bacteria</taxon>
        <taxon>Candidatus Magasanikiibacteriota</taxon>
    </lineage>
</organism>
<dbReference type="STRING" id="1619036.US58_C0023G0006"/>
<feature type="transmembrane region" description="Helical" evidence="1">
    <location>
        <begin position="12"/>
        <end position="38"/>
    </location>
</feature>
<keyword evidence="1" id="KW-0472">Membrane</keyword>
<dbReference type="InterPro" id="IPR012902">
    <property type="entry name" value="N_methyl_site"/>
</dbReference>
<dbReference type="Pfam" id="PF07963">
    <property type="entry name" value="N_methyl"/>
    <property type="match status" value="1"/>
</dbReference>
<keyword evidence="1" id="KW-0812">Transmembrane</keyword>
<dbReference type="EMBL" id="LBTN01000023">
    <property type="protein sequence ID" value="KKQ40172.1"/>
    <property type="molecule type" value="Genomic_DNA"/>
</dbReference>
<gene>
    <name evidence="2" type="ORF">US58_C0023G0006</name>
</gene>
<evidence type="ECO:0000313" key="2">
    <source>
        <dbReference type="EMBL" id="KKQ40172.1"/>
    </source>
</evidence>
<name>A0A0G0HDB1_9BACT</name>
<keyword evidence="1" id="KW-1133">Transmembrane helix</keyword>
<dbReference type="Proteomes" id="UP000034333">
    <property type="component" value="Unassembled WGS sequence"/>
</dbReference>
<dbReference type="AlphaFoldDB" id="A0A0G0HDB1"/>
<reference evidence="2 3" key="1">
    <citation type="journal article" date="2015" name="Nature">
        <title>rRNA introns, odd ribosomes, and small enigmatic genomes across a large radiation of phyla.</title>
        <authorList>
            <person name="Brown C.T."/>
            <person name="Hug L.A."/>
            <person name="Thomas B.C."/>
            <person name="Sharon I."/>
            <person name="Castelle C.J."/>
            <person name="Singh A."/>
            <person name="Wilkins M.J."/>
            <person name="Williams K.H."/>
            <person name="Banfield J.F."/>
        </authorList>
    </citation>
    <scope>NUCLEOTIDE SEQUENCE [LARGE SCALE GENOMIC DNA]</scope>
</reference>
<evidence type="ECO:0000313" key="3">
    <source>
        <dbReference type="Proteomes" id="UP000034333"/>
    </source>
</evidence>